<dbReference type="PROSITE" id="PS50181">
    <property type="entry name" value="FBOX"/>
    <property type="match status" value="1"/>
</dbReference>
<dbReference type="CDD" id="cd09917">
    <property type="entry name" value="F-box_SF"/>
    <property type="match status" value="1"/>
</dbReference>
<evidence type="ECO:0000259" key="1">
    <source>
        <dbReference type="PROSITE" id="PS50181"/>
    </source>
</evidence>
<accession>A0A821V1E2</accession>
<organism evidence="2 3">
    <name type="scientific">Rotaria socialis</name>
    <dbReference type="NCBI Taxonomy" id="392032"/>
    <lineage>
        <taxon>Eukaryota</taxon>
        <taxon>Metazoa</taxon>
        <taxon>Spiralia</taxon>
        <taxon>Gnathifera</taxon>
        <taxon>Rotifera</taxon>
        <taxon>Eurotatoria</taxon>
        <taxon>Bdelloidea</taxon>
        <taxon>Philodinida</taxon>
        <taxon>Philodinidae</taxon>
        <taxon>Rotaria</taxon>
    </lineage>
</organism>
<dbReference type="Gene3D" id="1.20.1280.50">
    <property type="match status" value="1"/>
</dbReference>
<sequence>MMNSSLIQLNALPTEIVLIILKYLSNVDVLYSLMGVNKRFNKIVHNHTFTDHLDLFRIVPKHLIEMISTSKYCILPLLDPILGRFCSEILPEIHDKIKFLNLESFSMERVLLATTYPDLFGLGLYGIEGETAIDLFSDPNLFTYSLKNQVSSLVIDMNINTNETLADDIYALLLTRIFTTFRNLRLLAVNPSPVSYLYLSINNFPSTLNSSTLVELYVGLSSFNDCLLILDGRFNQLSIFHVKIETIRCSSLLINNKEKLPNLKSFALYTVYCTNSYNELIVPLLHRMTNLERFDLSFVGYVTKSFIDGNNLKQNIIYHMALLKKLTFNIRSFWFDSPMNIPSNEDIQQAFKDFKDMHIISCVDYFQKRKYSQCLVYSYPYKLQHYHEITNQFPGGIFTCVHEVILYDEYPFEHEFFLRIARSFPLVEKLTLINKKKKKLIGEFKIKIKIYQLLSTLI</sequence>
<dbReference type="InterPro" id="IPR001810">
    <property type="entry name" value="F-box_dom"/>
</dbReference>
<reference evidence="2" key="1">
    <citation type="submission" date="2021-02" db="EMBL/GenBank/DDBJ databases">
        <authorList>
            <person name="Nowell W R."/>
        </authorList>
    </citation>
    <scope>NUCLEOTIDE SEQUENCE</scope>
</reference>
<dbReference type="EMBL" id="CAJOBS010005486">
    <property type="protein sequence ID" value="CAF4900382.1"/>
    <property type="molecule type" value="Genomic_DNA"/>
</dbReference>
<protein>
    <recommendedName>
        <fullName evidence="1">F-box domain-containing protein</fullName>
    </recommendedName>
</protein>
<dbReference type="Pfam" id="PF12937">
    <property type="entry name" value="F-box-like"/>
    <property type="match status" value="1"/>
</dbReference>
<dbReference type="Proteomes" id="UP000663838">
    <property type="component" value="Unassembled WGS sequence"/>
</dbReference>
<dbReference type="AlphaFoldDB" id="A0A821V1E2"/>
<evidence type="ECO:0000313" key="2">
    <source>
        <dbReference type="EMBL" id="CAF4900382.1"/>
    </source>
</evidence>
<proteinExistence type="predicted"/>
<name>A0A821V1E2_9BILA</name>
<feature type="domain" description="F-box" evidence="1">
    <location>
        <begin position="6"/>
        <end position="53"/>
    </location>
</feature>
<dbReference type="InterPro" id="IPR036047">
    <property type="entry name" value="F-box-like_dom_sf"/>
</dbReference>
<dbReference type="SUPFAM" id="SSF81383">
    <property type="entry name" value="F-box domain"/>
    <property type="match status" value="1"/>
</dbReference>
<evidence type="ECO:0000313" key="3">
    <source>
        <dbReference type="Proteomes" id="UP000663838"/>
    </source>
</evidence>
<gene>
    <name evidence="2" type="ORF">TOA249_LOCUS30634</name>
</gene>
<comment type="caution">
    <text evidence="2">The sequence shown here is derived from an EMBL/GenBank/DDBJ whole genome shotgun (WGS) entry which is preliminary data.</text>
</comment>